<dbReference type="Pfam" id="PF03466">
    <property type="entry name" value="LysR_substrate"/>
    <property type="match status" value="1"/>
</dbReference>
<evidence type="ECO:0000256" key="2">
    <source>
        <dbReference type="ARBA" id="ARBA00023015"/>
    </source>
</evidence>
<dbReference type="RefSeq" id="WP_136961298.1">
    <property type="nucleotide sequence ID" value="NZ_CP039690.1"/>
</dbReference>
<organism evidence="6 7">
    <name type="scientific">Phreatobacter stygius</name>
    <dbReference type="NCBI Taxonomy" id="1940610"/>
    <lineage>
        <taxon>Bacteria</taxon>
        <taxon>Pseudomonadati</taxon>
        <taxon>Pseudomonadota</taxon>
        <taxon>Alphaproteobacteria</taxon>
        <taxon>Hyphomicrobiales</taxon>
        <taxon>Phreatobacteraceae</taxon>
        <taxon>Phreatobacter</taxon>
    </lineage>
</organism>
<name>A0A4D7BCZ8_9HYPH</name>
<dbReference type="OrthoDB" id="7506954at2"/>
<dbReference type="SUPFAM" id="SSF53850">
    <property type="entry name" value="Periplasmic binding protein-like II"/>
    <property type="match status" value="1"/>
</dbReference>
<dbReference type="InterPro" id="IPR036388">
    <property type="entry name" value="WH-like_DNA-bd_sf"/>
</dbReference>
<evidence type="ECO:0000256" key="3">
    <source>
        <dbReference type="ARBA" id="ARBA00023125"/>
    </source>
</evidence>
<dbReference type="EMBL" id="CP039690">
    <property type="protein sequence ID" value="QCI65852.1"/>
    <property type="molecule type" value="Genomic_DNA"/>
</dbReference>
<dbReference type="GO" id="GO:0003700">
    <property type="term" value="F:DNA-binding transcription factor activity"/>
    <property type="evidence" value="ECO:0007669"/>
    <property type="project" value="InterPro"/>
</dbReference>
<evidence type="ECO:0000256" key="1">
    <source>
        <dbReference type="ARBA" id="ARBA00009437"/>
    </source>
</evidence>
<dbReference type="PRINTS" id="PR00039">
    <property type="entry name" value="HTHLYSR"/>
</dbReference>
<dbReference type="Gene3D" id="1.10.10.10">
    <property type="entry name" value="Winged helix-like DNA-binding domain superfamily/Winged helix DNA-binding domain"/>
    <property type="match status" value="1"/>
</dbReference>
<keyword evidence="4" id="KW-0804">Transcription</keyword>
<dbReference type="KEGG" id="pstg:E8M01_17525"/>
<dbReference type="Pfam" id="PF00126">
    <property type="entry name" value="HTH_1"/>
    <property type="match status" value="1"/>
</dbReference>
<dbReference type="PROSITE" id="PS50931">
    <property type="entry name" value="HTH_LYSR"/>
    <property type="match status" value="1"/>
</dbReference>
<reference evidence="6 7" key="1">
    <citation type="submission" date="2019-04" db="EMBL/GenBank/DDBJ databases">
        <title>Phreatobacter aquaticus sp. nov.</title>
        <authorList>
            <person name="Choi A."/>
        </authorList>
    </citation>
    <scope>NUCLEOTIDE SEQUENCE [LARGE SCALE GENOMIC DNA]</scope>
    <source>
        <strain evidence="6 7">KCTC 52518</strain>
    </source>
</reference>
<gene>
    <name evidence="6" type="ORF">E8M01_17525</name>
</gene>
<evidence type="ECO:0000259" key="5">
    <source>
        <dbReference type="PROSITE" id="PS50931"/>
    </source>
</evidence>
<evidence type="ECO:0000313" key="7">
    <source>
        <dbReference type="Proteomes" id="UP000298781"/>
    </source>
</evidence>
<dbReference type="Proteomes" id="UP000298781">
    <property type="component" value="Chromosome"/>
</dbReference>
<dbReference type="InterPro" id="IPR036390">
    <property type="entry name" value="WH_DNA-bd_sf"/>
</dbReference>
<dbReference type="Gene3D" id="3.40.190.290">
    <property type="match status" value="1"/>
</dbReference>
<protein>
    <submittedName>
        <fullName evidence="6">LysR family transcriptional regulator</fullName>
    </submittedName>
</protein>
<evidence type="ECO:0000313" key="6">
    <source>
        <dbReference type="EMBL" id="QCI65852.1"/>
    </source>
</evidence>
<keyword evidence="7" id="KW-1185">Reference proteome</keyword>
<dbReference type="GO" id="GO:0043565">
    <property type="term" value="F:sequence-specific DNA binding"/>
    <property type="evidence" value="ECO:0007669"/>
    <property type="project" value="TreeGrafter"/>
</dbReference>
<proteinExistence type="inferred from homology"/>
<accession>A0A4D7BCZ8</accession>
<dbReference type="SUPFAM" id="SSF46785">
    <property type="entry name" value="Winged helix' DNA-binding domain"/>
    <property type="match status" value="1"/>
</dbReference>
<feature type="domain" description="HTH lysR-type" evidence="5">
    <location>
        <begin position="3"/>
        <end position="60"/>
    </location>
</feature>
<dbReference type="CDD" id="cd08422">
    <property type="entry name" value="PBP2_CrgA_like"/>
    <property type="match status" value="1"/>
</dbReference>
<comment type="similarity">
    <text evidence="1">Belongs to the LysR transcriptional regulatory family.</text>
</comment>
<sequence length="319" mass="34454">MAVDLNLLLLFAEIAETPNLSRAAKRLGVSRSSISQRLKVLERQMGAQLLRRTTRRVDLTDAGRTAYEHAIRIREDASAVQAAMAGHTKHPRGHVRLSVPTGLGRLVLAPVLIDFLARYPDITLQVSFSNRVGDLIAGNIDVAVRIMSDPPDTVVARELCPVEWRLCAAPDLVEALPVANPDDLAGHAIVAPPPAGRDHVIQLRRNGRNRILSVVPRVQAEDFLFLQDALMAGAGIGMLPDYMADPAISDGRLMALLTDYQVIGPGDRILLLTTPTAHPAPAVRALVEFLRASVPDWALARRAGRPPPAGTESAALPRS</sequence>
<dbReference type="PANTHER" id="PTHR30537:SF35">
    <property type="entry name" value="TRANSCRIPTIONAL REGULATORY PROTEIN"/>
    <property type="match status" value="1"/>
</dbReference>
<dbReference type="InterPro" id="IPR000847">
    <property type="entry name" value="LysR_HTH_N"/>
</dbReference>
<keyword evidence="3" id="KW-0238">DNA-binding</keyword>
<dbReference type="GO" id="GO:0006351">
    <property type="term" value="P:DNA-templated transcription"/>
    <property type="evidence" value="ECO:0007669"/>
    <property type="project" value="TreeGrafter"/>
</dbReference>
<dbReference type="FunFam" id="1.10.10.10:FF:000001">
    <property type="entry name" value="LysR family transcriptional regulator"/>
    <property type="match status" value="1"/>
</dbReference>
<dbReference type="InterPro" id="IPR058163">
    <property type="entry name" value="LysR-type_TF_proteobact-type"/>
</dbReference>
<evidence type="ECO:0000256" key="4">
    <source>
        <dbReference type="ARBA" id="ARBA00023163"/>
    </source>
</evidence>
<dbReference type="InterPro" id="IPR005119">
    <property type="entry name" value="LysR_subst-bd"/>
</dbReference>
<dbReference type="PANTHER" id="PTHR30537">
    <property type="entry name" value="HTH-TYPE TRANSCRIPTIONAL REGULATOR"/>
    <property type="match status" value="1"/>
</dbReference>
<keyword evidence="2" id="KW-0805">Transcription regulation</keyword>
<dbReference type="AlphaFoldDB" id="A0A4D7BCZ8"/>